<evidence type="ECO:0000313" key="2">
    <source>
        <dbReference type="Proteomes" id="UP000499080"/>
    </source>
</evidence>
<comment type="caution">
    <text evidence="1">The sequence shown here is derived from an EMBL/GenBank/DDBJ whole genome shotgun (WGS) entry which is preliminary data.</text>
</comment>
<dbReference type="AlphaFoldDB" id="A0A4Y2DL85"/>
<dbReference type="EMBL" id="BGPR01243385">
    <property type="protein sequence ID" value="GBM17590.1"/>
    <property type="molecule type" value="Genomic_DNA"/>
</dbReference>
<accession>A0A4Y2DL85</accession>
<evidence type="ECO:0000313" key="1">
    <source>
        <dbReference type="EMBL" id="GBM17590.1"/>
    </source>
</evidence>
<gene>
    <name evidence="1" type="ORF">AVEN_87707_1</name>
</gene>
<feature type="non-terminal residue" evidence="1">
    <location>
        <position position="1"/>
    </location>
</feature>
<dbReference type="Proteomes" id="UP000499080">
    <property type="component" value="Unassembled WGS sequence"/>
</dbReference>
<protein>
    <submittedName>
        <fullName evidence="1">Uncharacterized protein</fullName>
    </submittedName>
</protein>
<reference evidence="1 2" key="1">
    <citation type="journal article" date="2019" name="Sci. Rep.">
        <title>Orb-weaving spider Araneus ventricosus genome elucidates the spidroin gene catalogue.</title>
        <authorList>
            <person name="Kono N."/>
            <person name="Nakamura H."/>
            <person name="Ohtoshi R."/>
            <person name="Moran D.A.P."/>
            <person name="Shinohara A."/>
            <person name="Yoshida Y."/>
            <person name="Fujiwara M."/>
            <person name="Mori M."/>
            <person name="Tomita M."/>
            <person name="Arakawa K."/>
        </authorList>
    </citation>
    <scope>NUCLEOTIDE SEQUENCE [LARGE SCALE GENOMIC DNA]</scope>
</reference>
<keyword evidence="2" id="KW-1185">Reference proteome</keyword>
<proteinExistence type="predicted"/>
<organism evidence="1 2">
    <name type="scientific">Araneus ventricosus</name>
    <name type="common">Orbweaver spider</name>
    <name type="synonym">Epeira ventricosa</name>
    <dbReference type="NCBI Taxonomy" id="182803"/>
    <lineage>
        <taxon>Eukaryota</taxon>
        <taxon>Metazoa</taxon>
        <taxon>Ecdysozoa</taxon>
        <taxon>Arthropoda</taxon>
        <taxon>Chelicerata</taxon>
        <taxon>Arachnida</taxon>
        <taxon>Araneae</taxon>
        <taxon>Araneomorphae</taxon>
        <taxon>Entelegynae</taxon>
        <taxon>Araneoidea</taxon>
        <taxon>Araneidae</taxon>
        <taxon>Araneus</taxon>
    </lineage>
</organism>
<sequence>CCVEVWRRVGYTVNQLTPALLKHPGSTEERLPRQLGVLTAITGHGPTPPEGGTFRHRWRVTQPLPLLYPQEKREPAYLSDDFSSTYSWCLPPRVREE</sequence>
<name>A0A4Y2DL85_ARAVE</name>